<sequence length="165" mass="18159">MRAALNVAALGCRGPAEATLIADYNRLLADKRKVLATAYARTEADTRAAGGKDWRDVHDRRMTQVYNFFAQPPAKTRFCTIATQVAGEAAAMPAADFSAFAATALPRLEAPFLDFYRAYDTYRRDLAAWQARARPATQLTYAPLDTVITWSPAPDRRLATAESTP</sequence>
<dbReference type="EMBL" id="VNIM01000034">
    <property type="protein sequence ID" value="TVV74375.1"/>
    <property type="molecule type" value="Genomic_DNA"/>
</dbReference>
<evidence type="ECO:0000313" key="1">
    <source>
        <dbReference type="EMBL" id="TVV74375.1"/>
    </source>
</evidence>
<reference evidence="1 2" key="1">
    <citation type="submission" date="2019-07" db="EMBL/GenBank/DDBJ databases">
        <title>Sphingomonas solaris sp. nov., isolated from a solar panel from Boston, Massachusetts.</title>
        <authorList>
            <person name="Tanner K."/>
            <person name="Pascual J."/>
            <person name="Mancuso C."/>
            <person name="Pereto J."/>
            <person name="Khalil A."/>
            <person name="Vilanova C."/>
        </authorList>
    </citation>
    <scope>NUCLEOTIDE SEQUENCE [LARGE SCALE GENOMIC DNA]</scope>
    <source>
        <strain evidence="1 2">R4DWN</strain>
    </source>
</reference>
<evidence type="ECO:0000313" key="2">
    <source>
        <dbReference type="Proteomes" id="UP000318681"/>
    </source>
</evidence>
<name>A0A558R4R7_9SPHN</name>
<accession>A0A558R4R7</accession>
<keyword evidence="2" id="KW-1185">Reference proteome</keyword>
<protein>
    <submittedName>
        <fullName evidence="1">Uncharacterized protein</fullName>
    </submittedName>
</protein>
<gene>
    <name evidence="1" type="ORF">FOY91_09900</name>
</gene>
<organism evidence="1 2">
    <name type="scientific">Alterirhizorhabdus solaris</name>
    <dbReference type="NCBI Taxonomy" id="2529389"/>
    <lineage>
        <taxon>Bacteria</taxon>
        <taxon>Pseudomonadati</taxon>
        <taxon>Pseudomonadota</taxon>
        <taxon>Alphaproteobacteria</taxon>
        <taxon>Sphingomonadales</taxon>
        <taxon>Rhizorhabdaceae</taxon>
        <taxon>Alterirhizorhabdus</taxon>
    </lineage>
</organism>
<comment type="caution">
    <text evidence="1">The sequence shown here is derived from an EMBL/GenBank/DDBJ whole genome shotgun (WGS) entry which is preliminary data.</text>
</comment>
<dbReference type="Proteomes" id="UP000318681">
    <property type="component" value="Unassembled WGS sequence"/>
</dbReference>
<dbReference type="OrthoDB" id="7432148at2"/>
<proteinExistence type="predicted"/>
<dbReference type="AlphaFoldDB" id="A0A558R4R7"/>